<dbReference type="PANTHER" id="PTHR10057:SF0">
    <property type="entry name" value="TRANSLOCATOR PROTEIN"/>
    <property type="match status" value="1"/>
</dbReference>
<sequence>MNPTPFPRRAALVGAVLILAIGSAIGLLTQTGAGSWYQSLIRPDATPPSWVFGVVWPILYILIGAAGGIVWSVRQHPARRRALFWFVLQLALNFAWTPVFFGLEQIALGLGVILALNVAAIVATIRMGRVSPLAARLMLPYLVWIGYAAVLNFRIWQLNPALPTFA</sequence>
<dbReference type="AlphaFoldDB" id="M2SGM1"/>
<dbReference type="CDD" id="cd15904">
    <property type="entry name" value="TSPO_MBR"/>
    <property type="match status" value="1"/>
</dbReference>
<evidence type="ECO:0000256" key="1">
    <source>
        <dbReference type="ARBA" id="ARBA00004141"/>
    </source>
</evidence>
<dbReference type="GO" id="GO:0033013">
    <property type="term" value="P:tetrapyrrole metabolic process"/>
    <property type="evidence" value="ECO:0007669"/>
    <property type="project" value="UniProtKB-ARBA"/>
</dbReference>
<comment type="subcellular location">
    <subcellularLocation>
        <location evidence="1">Membrane</location>
        <topology evidence="1">Multi-pass membrane protein</topology>
    </subcellularLocation>
</comment>
<proteinExistence type="inferred from homology"/>
<keyword evidence="4 6" id="KW-1133">Transmembrane helix</keyword>
<dbReference type="PIRSF" id="PIRSF005859">
    <property type="entry name" value="PBR"/>
    <property type="match status" value="1"/>
</dbReference>
<comment type="similarity">
    <text evidence="2">Belongs to the TspO/BZRP family.</text>
</comment>
<gene>
    <name evidence="7" type="ORF">C725_0455</name>
</gene>
<keyword evidence="8" id="KW-1185">Reference proteome</keyword>
<evidence type="ECO:0000256" key="4">
    <source>
        <dbReference type="ARBA" id="ARBA00022989"/>
    </source>
</evidence>
<evidence type="ECO:0000256" key="5">
    <source>
        <dbReference type="ARBA" id="ARBA00023136"/>
    </source>
</evidence>
<name>M2SGM1_9SPHN</name>
<feature type="transmembrane region" description="Helical" evidence="6">
    <location>
        <begin position="50"/>
        <end position="71"/>
    </location>
</feature>
<dbReference type="Pfam" id="PF03073">
    <property type="entry name" value="TspO_MBR"/>
    <property type="match status" value="1"/>
</dbReference>
<protein>
    <submittedName>
        <fullName evidence="7">Tryptophan-rich sensory protein</fullName>
    </submittedName>
</protein>
<keyword evidence="3 6" id="KW-0812">Transmembrane</keyword>
<organism evidence="7 8">
    <name type="scientific">Pacificimonas flava</name>
    <dbReference type="NCBI Taxonomy" id="1234595"/>
    <lineage>
        <taxon>Bacteria</taxon>
        <taxon>Pseudomonadati</taxon>
        <taxon>Pseudomonadota</taxon>
        <taxon>Alphaproteobacteria</taxon>
        <taxon>Sphingomonadales</taxon>
        <taxon>Sphingosinicellaceae</taxon>
        <taxon>Pacificimonas</taxon>
    </lineage>
</organism>
<evidence type="ECO:0000256" key="2">
    <source>
        <dbReference type="ARBA" id="ARBA00007524"/>
    </source>
</evidence>
<keyword evidence="5 6" id="KW-0472">Membrane</keyword>
<comment type="caution">
    <text evidence="7">The sequence shown here is derived from an EMBL/GenBank/DDBJ whole genome shotgun (WGS) entry which is preliminary data.</text>
</comment>
<dbReference type="FunFam" id="1.20.1260.100:FF:000001">
    <property type="entry name" value="translocator protein 2"/>
    <property type="match status" value="1"/>
</dbReference>
<reference evidence="7 8" key="1">
    <citation type="journal article" date="2013" name="Genome Announc.">
        <title>Draft Genome Sequence of Strain JLT2015T, Belonging to the Family Sphingomonadaceae of the Alphaproteobacteria.</title>
        <authorList>
            <person name="Tang K."/>
            <person name="Liu K."/>
            <person name="Li S."/>
            <person name="Jiao N."/>
        </authorList>
    </citation>
    <scope>NUCLEOTIDE SEQUENCE [LARGE SCALE GENOMIC DNA]</scope>
    <source>
        <strain evidence="7 8">JLT2015</strain>
    </source>
</reference>
<feature type="transmembrane region" description="Helical" evidence="6">
    <location>
        <begin position="83"/>
        <end position="101"/>
    </location>
</feature>
<accession>M2SGM1</accession>
<feature type="transmembrane region" description="Helical" evidence="6">
    <location>
        <begin position="107"/>
        <end position="125"/>
    </location>
</feature>
<dbReference type="OrthoDB" id="9795496at2"/>
<feature type="transmembrane region" description="Helical" evidence="6">
    <location>
        <begin position="137"/>
        <end position="156"/>
    </location>
</feature>
<dbReference type="InterPro" id="IPR038330">
    <property type="entry name" value="TspO/MBR-related_sf"/>
</dbReference>
<evidence type="ECO:0000313" key="8">
    <source>
        <dbReference type="Proteomes" id="UP000011717"/>
    </source>
</evidence>
<dbReference type="Proteomes" id="UP000011717">
    <property type="component" value="Unassembled WGS sequence"/>
</dbReference>
<dbReference type="Gene3D" id="1.20.1260.100">
    <property type="entry name" value="TspO/MBR protein"/>
    <property type="match status" value="1"/>
</dbReference>
<dbReference type="EMBL" id="AMRV01000001">
    <property type="protein sequence ID" value="EMD84525.1"/>
    <property type="molecule type" value="Genomic_DNA"/>
</dbReference>
<dbReference type="InterPro" id="IPR004307">
    <property type="entry name" value="TspO_MBR"/>
</dbReference>
<evidence type="ECO:0000313" key="7">
    <source>
        <dbReference type="EMBL" id="EMD84525.1"/>
    </source>
</evidence>
<evidence type="ECO:0000256" key="6">
    <source>
        <dbReference type="SAM" id="Phobius"/>
    </source>
</evidence>
<dbReference type="PANTHER" id="PTHR10057">
    <property type="entry name" value="PERIPHERAL-TYPE BENZODIAZEPINE RECEPTOR"/>
    <property type="match status" value="1"/>
</dbReference>
<dbReference type="GO" id="GO:0016020">
    <property type="term" value="C:membrane"/>
    <property type="evidence" value="ECO:0007669"/>
    <property type="project" value="UniProtKB-SubCell"/>
</dbReference>
<evidence type="ECO:0000256" key="3">
    <source>
        <dbReference type="ARBA" id="ARBA00022692"/>
    </source>
</evidence>
<dbReference type="RefSeq" id="WP_008599902.1">
    <property type="nucleotide sequence ID" value="NZ_AMRV01000001.1"/>
</dbReference>